<dbReference type="OrthoDB" id="8395902at2"/>
<gene>
    <name evidence="1" type="ORF">GA0061103_2779</name>
</gene>
<organism evidence="1 2">
    <name type="scientific">Rhizobium multihospitium</name>
    <dbReference type="NCBI Taxonomy" id="410764"/>
    <lineage>
        <taxon>Bacteria</taxon>
        <taxon>Pseudomonadati</taxon>
        <taxon>Pseudomonadota</taxon>
        <taxon>Alphaproteobacteria</taxon>
        <taxon>Hyphomicrobiales</taxon>
        <taxon>Rhizobiaceae</taxon>
        <taxon>Rhizobium/Agrobacterium group</taxon>
        <taxon>Rhizobium</taxon>
    </lineage>
</organism>
<evidence type="ECO:0000313" key="2">
    <source>
        <dbReference type="Proteomes" id="UP000199101"/>
    </source>
</evidence>
<sequence>MDSTRNKALIAVLLGTALMGCSTTSDKSATTVAKPAGPVAMDRGVAAFRDICFAHKAPYAESYAAAARYGIKKFETKQKSSLLSGKYTYSEGSTDDGSLIVGINPKGLCTVQDRRHPGMADDKTIEDQFAAVIHTKYPLASRLRENSVSYTTVENWKTINFAFALDYKGYNMFGSPL</sequence>
<proteinExistence type="predicted"/>
<dbReference type="EMBL" id="FMAG01000002">
    <property type="protein sequence ID" value="SCB19962.1"/>
    <property type="molecule type" value="Genomic_DNA"/>
</dbReference>
<accession>A0A1C3UWU4</accession>
<evidence type="ECO:0000313" key="1">
    <source>
        <dbReference type="EMBL" id="SCB19962.1"/>
    </source>
</evidence>
<reference evidence="2" key="1">
    <citation type="submission" date="2016-08" db="EMBL/GenBank/DDBJ databases">
        <authorList>
            <person name="Varghese N."/>
            <person name="Submissions Spin"/>
        </authorList>
    </citation>
    <scope>NUCLEOTIDE SEQUENCE [LARGE SCALE GENOMIC DNA]</scope>
    <source>
        <strain evidence="2">HAMBI 2975</strain>
    </source>
</reference>
<evidence type="ECO:0008006" key="3">
    <source>
        <dbReference type="Google" id="ProtNLM"/>
    </source>
</evidence>
<dbReference type="AlphaFoldDB" id="A0A1C3UWU4"/>
<protein>
    <recommendedName>
        <fullName evidence="3">Lipoprotein</fullName>
    </recommendedName>
</protein>
<dbReference type="NCBIfam" id="NF047650">
    <property type="entry name" value="lipo_NMCC_0638"/>
    <property type="match status" value="1"/>
</dbReference>
<dbReference type="RefSeq" id="WP_092709683.1">
    <property type="nucleotide sequence ID" value="NZ_FMAG01000002.1"/>
</dbReference>
<dbReference type="PROSITE" id="PS51257">
    <property type="entry name" value="PROKAR_LIPOPROTEIN"/>
    <property type="match status" value="1"/>
</dbReference>
<keyword evidence="2" id="KW-1185">Reference proteome</keyword>
<dbReference type="Proteomes" id="UP000199101">
    <property type="component" value="Unassembled WGS sequence"/>
</dbReference>
<name>A0A1C3UWU4_9HYPH</name>